<organism evidence="6 7">
    <name type="scientific">Candidatus Yanofskybacteria bacterium RIFCSPHIGHO2_02_FULL_50_12</name>
    <dbReference type="NCBI Taxonomy" id="1802685"/>
    <lineage>
        <taxon>Bacteria</taxon>
        <taxon>Candidatus Yanofskyibacteriota</taxon>
    </lineage>
</organism>
<evidence type="ECO:0000256" key="3">
    <source>
        <dbReference type="ARBA" id="ARBA00022840"/>
    </source>
</evidence>
<dbReference type="Pfam" id="PF00005">
    <property type="entry name" value="ABC_tran"/>
    <property type="match status" value="2"/>
</dbReference>
<dbReference type="GO" id="GO:0016887">
    <property type="term" value="F:ATP hydrolysis activity"/>
    <property type="evidence" value="ECO:0007669"/>
    <property type="project" value="InterPro"/>
</dbReference>
<gene>
    <name evidence="6" type="ORF">A3C88_01170</name>
</gene>
<dbReference type="InterPro" id="IPR003593">
    <property type="entry name" value="AAA+_ATPase"/>
</dbReference>
<evidence type="ECO:0000256" key="2">
    <source>
        <dbReference type="ARBA" id="ARBA00022741"/>
    </source>
</evidence>
<evidence type="ECO:0000256" key="1">
    <source>
        <dbReference type="ARBA" id="ARBA00022737"/>
    </source>
</evidence>
<name>A0A1F8FVW9_9BACT</name>
<dbReference type="PANTHER" id="PTHR19211:SF6">
    <property type="entry name" value="BLL7188 PROTEIN"/>
    <property type="match status" value="1"/>
</dbReference>
<keyword evidence="1" id="KW-0677">Repeat</keyword>
<evidence type="ECO:0000256" key="4">
    <source>
        <dbReference type="SAM" id="MobiDB-lite"/>
    </source>
</evidence>
<reference evidence="6 7" key="1">
    <citation type="journal article" date="2016" name="Nat. Commun.">
        <title>Thousands of microbial genomes shed light on interconnected biogeochemical processes in an aquifer system.</title>
        <authorList>
            <person name="Anantharaman K."/>
            <person name="Brown C.T."/>
            <person name="Hug L.A."/>
            <person name="Sharon I."/>
            <person name="Castelle C.J."/>
            <person name="Probst A.J."/>
            <person name="Thomas B.C."/>
            <person name="Singh A."/>
            <person name="Wilkins M.J."/>
            <person name="Karaoz U."/>
            <person name="Brodie E.L."/>
            <person name="Williams K.H."/>
            <person name="Hubbard S.S."/>
            <person name="Banfield J.F."/>
        </authorList>
    </citation>
    <scope>NUCLEOTIDE SEQUENCE [LARGE SCALE GENOMIC DNA]</scope>
</reference>
<sequence>MQIQSTHNLILLRDVSFELRPGVWLFKNLNVGFGKEKTGLVGKNGTGKTTIIKLITELAKPNSGIVENSARIVYLPQDYQIDLSCSVLETLNTPAEHEALATLAKVGLQYIQLDRIMGSLSGGERTRVVLASLLVQEADFMILDEPTNNLDTEARQAVYNLIERWKGGLLVVSHDRVLLNLMDRTLELSEKGLKEYGGNYDFYTEQKELEEEALQRQLSDMEKEFRKVKKQAQATKERQQKRSSRGKKVAPDLGLPKSILNEMRKSAQQTSGKLKKIHESKIGEASENFKAAKERISPNNRIEVDLSRTDIPAGKLVTEFEEVSFGYGEQVIFKGFNLTVHGPDRLVINGPNGSGKTTLVKLMLGELQPSAGEITLGINCFAYLDQSVVVLDKNKTVLENLEEMSGLDEKAARNWLALFLFPADDVFKKVEVLSGGERMRAALACILAGNTPPQLLVLDEPTNNLDLNSIEQIESALLNYKGALIVISHDKTFLQNIAITREMNL</sequence>
<keyword evidence="2" id="KW-0547">Nucleotide-binding</keyword>
<comment type="caution">
    <text evidence="6">The sequence shown here is derived from an EMBL/GenBank/DDBJ whole genome shotgun (WGS) entry which is preliminary data.</text>
</comment>
<dbReference type="Proteomes" id="UP000178117">
    <property type="component" value="Unassembled WGS sequence"/>
</dbReference>
<evidence type="ECO:0000313" key="6">
    <source>
        <dbReference type="EMBL" id="OGN16850.1"/>
    </source>
</evidence>
<dbReference type="CDD" id="cd03221">
    <property type="entry name" value="ABCF_EF-3"/>
    <property type="match status" value="2"/>
</dbReference>
<dbReference type="GO" id="GO:0005524">
    <property type="term" value="F:ATP binding"/>
    <property type="evidence" value="ECO:0007669"/>
    <property type="project" value="UniProtKB-KW"/>
</dbReference>
<feature type="domain" description="ABC transporter" evidence="5">
    <location>
        <begin position="10"/>
        <end position="215"/>
    </location>
</feature>
<dbReference type="FunFam" id="3.40.50.300:FF:000597">
    <property type="entry name" value="ABC transporter ATP-binding protein"/>
    <property type="match status" value="1"/>
</dbReference>
<dbReference type="InterPro" id="IPR003439">
    <property type="entry name" value="ABC_transporter-like_ATP-bd"/>
</dbReference>
<dbReference type="InterPro" id="IPR027417">
    <property type="entry name" value="P-loop_NTPase"/>
</dbReference>
<dbReference type="SMART" id="SM00382">
    <property type="entry name" value="AAA"/>
    <property type="match status" value="2"/>
</dbReference>
<dbReference type="InterPro" id="IPR017871">
    <property type="entry name" value="ABC_transporter-like_CS"/>
</dbReference>
<evidence type="ECO:0000313" key="7">
    <source>
        <dbReference type="Proteomes" id="UP000178117"/>
    </source>
</evidence>
<dbReference type="SUPFAM" id="SSF52540">
    <property type="entry name" value="P-loop containing nucleoside triphosphate hydrolases"/>
    <property type="match status" value="2"/>
</dbReference>
<proteinExistence type="predicted"/>
<evidence type="ECO:0000259" key="5">
    <source>
        <dbReference type="PROSITE" id="PS50893"/>
    </source>
</evidence>
<accession>A0A1F8FVW9</accession>
<feature type="region of interest" description="Disordered" evidence="4">
    <location>
        <begin position="225"/>
        <end position="253"/>
    </location>
</feature>
<dbReference type="InterPro" id="IPR050611">
    <property type="entry name" value="ABCF"/>
</dbReference>
<dbReference type="AlphaFoldDB" id="A0A1F8FVW9"/>
<dbReference type="NCBIfam" id="NF000355">
    <property type="entry name" value="ribo_prot_ABC_F"/>
    <property type="match status" value="1"/>
</dbReference>
<feature type="domain" description="ABC transporter" evidence="5">
    <location>
        <begin position="318"/>
        <end position="505"/>
    </location>
</feature>
<dbReference type="Gene3D" id="3.40.50.300">
    <property type="entry name" value="P-loop containing nucleotide triphosphate hydrolases"/>
    <property type="match status" value="2"/>
</dbReference>
<keyword evidence="3" id="KW-0067">ATP-binding</keyword>
<dbReference type="PROSITE" id="PS00211">
    <property type="entry name" value="ABC_TRANSPORTER_1"/>
    <property type="match status" value="2"/>
</dbReference>
<protein>
    <recommendedName>
        <fullName evidence="5">ABC transporter domain-containing protein</fullName>
    </recommendedName>
</protein>
<dbReference type="STRING" id="1802685.A3C88_01170"/>
<dbReference type="EMBL" id="MGJZ01000023">
    <property type="protein sequence ID" value="OGN16850.1"/>
    <property type="molecule type" value="Genomic_DNA"/>
</dbReference>
<dbReference type="PROSITE" id="PS50893">
    <property type="entry name" value="ABC_TRANSPORTER_2"/>
    <property type="match status" value="2"/>
</dbReference>
<dbReference type="PANTHER" id="PTHR19211">
    <property type="entry name" value="ATP-BINDING TRANSPORT PROTEIN-RELATED"/>
    <property type="match status" value="1"/>
</dbReference>